<gene>
    <name evidence="1" type="ORF">HJG54_24280</name>
</gene>
<evidence type="ECO:0000313" key="1">
    <source>
        <dbReference type="EMBL" id="WNZ25647.1"/>
    </source>
</evidence>
<protein>
    <submittedName>
        <fullName evidence="1">Uncharacterized protein</fullName>
    </submittedName>
</protein>
<dbReference type="RefSeq" id="WP_035999723.1">
    <property type="nucleotide sequence ID" value="NZ_CP053586.1"/>
</dbReference>
<name>A0AA96WWZ3_9CYAN</name>
<organism evidence="1">
    <name type="scientific">Leptolyngbya sp. NK1-12</name>
    <dbReference type="NCBI Taxonomy" id="2547451"/>
    <lineage>
        <taxon>Bacteria</taxon>
        <taxon>Bacillati</taxon>
        <taxon>Cyanobacteriota</taxon>
        <taxon>Cyanophyceae</taxon>
        <taxon>Leptolyngbyales</taxon>
        <taxon>Leptolyngbyaceae</taxon>
        <taxon>Leptolyngbya group</taxon>
        <taxon>Leptolyngbya</taxon>
    </lineage>
</organism>
<proteinExistence type="predicted"/>
<reference evidence="1" key="1">
    <citation type="submission" date="2020-05" db="EMBL/GenBank/DDBJ databases">
        <authorList>
            <person name="Zhu T."/>
            <person name="Keshari N."/>
            <person name="Lu X."/>
        </authorList>
    </citation>
    <scope>NUCLEOTIDE SEQUENCE</scope>
    <source>
        <strain evidence="1">NK1-12</strain>
    </source>
</reference>
<sequence length="242" mass="27108">MGKVQGVKEKLHFPIYDAFFVKGRPSPEQPRSDTNKPQTFMEAMTDPRMIRFFVDVQNKTRLETNLQASGVLPSLNTFEARAMRVVVSAICSTANQLNRQKLLEMARTYSGSAKDQTAENQFIDLIQTECNRVCSGCSLVLSELIYNSVTTLLVGEKTMIEMPTYFFPSGAGVHSGSSVISNHGEPDPMATFRFAEPVIIEPQQNFRVEMLFPQGVPKALSQVEGVFRIWVVLDGYLTRDVQ</sequence>
<accession>A0AA96WWZ3</accession>
<dbReference type="AlphaFoldDB" id="A0AA96WWZ3"/>
<dbReference type="EMBL" id="CP053586">
    <property type="protein sequence ID" value="WNZ25647.1"/>
    <property type="molecule type" value="Genomic_DNA"/>
</dbReference>